<dbReference type="EMBL" id="LIUF01000001">
    <property type="protein sequence ID" value="KOX95108.1"/>
    <property type="molecule type" value="Genomic_DNA"/>
</dbReference>
<evidence type="ECO:0000256" key="1">
    <source>
        <dbReference type="SAM" id="Phobius"/>
    </source>
</evidence>
<feature type="transmembrane region" description="Helical" evidence="1">
    <location>
        <begin position="37"/>
        <end position="53"/>
    </location>
</feature>
<dbReference type="Proteomes" id="UP000037729">
    <property type="component" value="Unassembled WGS sequence"/>
</dbReference>
<feature type="transmembrane region" description="Helical" evidence="1">
    <location>
        <begin position="74"/>
        <end position="91"/>
    </location>
</feature>
<accession>A0A0M9ANH9</accession>
<keyword evidence="1" id="KW-1133">Transmembrane helix</keyword>
<feature type="transmembrane region" description="Helical" evidence="1">
    <location>
        <begin position="97"/>
        <end position="114"/>
    </location>
</feature>
<proteinExistence type="predicted"/>
<dbReference type="OrthoDB" id="242139at2157"/>
<dbReference type="RefSeq" id="WP_053966864.1">
    <property type="nucleotide sequence ID" value="NZ_LIUF01000001.1"/>
</dbReference>
<evidence type="ECO:0000313" key="3">
    <source>
        <dbReference type="Proteomes" id="UP000037729"/>
    </source>
</evidence>
<keyword evidence="3" id="KW-1185">Reference proteome</keyword>
<gene>
    <name evidence="2" type="ORF">AMS69_04440</name>
</gene>
<keyword evidence="1" id="KW-0472">Membrane</keyword>
<organism evidence="2 3">
    <name type="scientific">Haloarcula rubripromontorii</name>
    <dbReference type="NCBI Taxonomy" id="1705562"/>
    <lineage>
        <taxon>Archaea</taxon>
        <taxon>Methanobacteriati</taxon>
        <taxon>Methanobacteriota</taxon>
        <taxon>Stenosarchaea group</taxon>
        <taxon>Halobacteria</taxon>
        <taxon>Halobacteriales</taxon>
        <taxon>Haloarculaceae</taxon>
        <taxon>Haloarcula</taxon>
    </lineage>
</organism>
<evidence type="ECO:0000313" key="2">
    <source>
        <dbReference type="EMBL" id="KOX95108.1"/>
    </source>
</evidence>
<reference evidence="2 3" key="1">
    <citation type="submission" date="2015-08" db="EMBL/GenBank/DDBJ databases">
        <title>Genomes of Isolates from Cabo Rojo, PR.</title>
        <authorList>
            <person name="Sanchez-Nieves R.L."/>
            <person name="Montalvo-Rodriguez R."/>
        </authorList>
    </citation>
    <scope>NUCLEOTIDE SEQUENCE [LARGE SCALE GENOMIC DNA]</scope>
    <source>
        <strain evidence="2 3">SL3</strain>
    </source>
</reference>
<name>A0A0M9ANH9_9EURY</name>
<protein>
    <submittedName>
        <fullName evidence="2">Uncharacterized protein</fullName>
    </submittedName>
</protein>
<feature type="transmembrane region" description="Helical" evidence="1">
    <location>
        <begin position="12"/>
        <end position="31"/>
    </location>
</feature>
<comment type="caution">
    <text evidence="2">The sequence shown here is derived from an EMBL/GenBank/DDBJ whole genome shotgun (WGS) entry which is preliminary data.</text>
</comment>
<dbReference type="AlphaFoldDB" id="A0A0M9ANH9"/>
<dbReference type="PATRIC" id="fig|1705562.3.peg.1859"/>
<dbReference type="STRING" id="1705562.AMS69_04440"/>
<sequence>MDTEAAIRHGTMQVTVLLLVAAALAIGFGVAGIGASLPIVVGLLVLTAVLFVARPDEDRLGPVAGVDLDGVVRSLWLAPLVTALALLVRLSATPGEVQAIGGLLGLAGMANYFLRPVYLLAYDLVAAVRESVGRANGRR</sequence>
<keyword evidence="1" id="KW-0812">Transmembrane</keyword>